<dbReference type="PANTHER" id="PTHR31147">
    <property type="entry name" value="ACYL TRANSFERASE 4"/>
    <property type="match status" value="1"/>
</dbReference>
<keyword evidence="4" id="KW-1185">Reference proteome</keyword>
<dbReference type="EMBL" id="JASCZI010090654">
    <property type="protein sequence ID" value="MED6144174.1"/>
    <property type="molecule type" value="Genomic_DNA"/>
</dbReference>
<evidence type="ECO:0000256" key="2">
    <source>
        <dbReference type="ARBA" id="ARBA00022679"/>
    </source>
</evidence>
<dbReference type="InterPro" id="IPR023213">
    <property type="entry name" value="CAT-like_dom_sf"/>
</dbReference>
<protein>
    <submittedName>
        <fullName evidence="3">Uncharacterized protein</fullName>
    </submittedName>
</protein>
<accession>A0ABU6T615</accession>
<comment type="similarity">
    <text evidence="1">Belongs to the plant acyltransferase family.</text>
</comment>
<sequence length="422" mass="47548">MAVIRVKRWQPELVAPATPTPHEVKLLSDIDDQEGLRIHVRNIYIYCHSPSMEGKDPVKVIRDALSRTLVFYYPFAGRLREGHGRKLMVDCTAEGVLFIEADADVTLDQLGQALQTPFPFCEELLYNVPGSDGIVGCPLLLIQVTRFKCGGFTFAIRMNHTMCDGAGFAQFMSALAEMARGAHQPSVLPIWQRELLSARNPPRITCNHPEFEKPKDIAEWQTIIGSIENMIERFFFFGPSDIASLGNLVRDQLGEAKYSTFELITAYSNWLLWKRYGISRGSTVEKLCENPITYAVELIKKAIAEVKEEYMHSLADLLVINGRPFYTLPWSFLATKLWRMGYRKMDFGWGNLVYGGLTGTDNVFADLSLMDYVNPNGEEGILLPILLPAKAMERFAKELDDMLGNPNQAIKSGNKSQHNSQV</sequence>
<dbReference type="Pfam" id="PF02458">
    <property type="entry name" value="Transferase"/>
    <property type="match status" value="2"/>
</dbReference>
<evidence type="ECO:0000313" key="3">
    <source>
        <dbReference type="EMBL" id="MED6144174.1"/>
    </source>
</evidence>
<dbReference type="Gene3D" id="3.30.559.10">
    <property type="entry name" value="Chloramphenicol acetyltransferase-like domain"/>
    <property type="match status" value="2"/>
</dbReference>
<evidence type="ECO:0000313" key="4">
    <source>
        <dbReference type="Proteomes" id="UP001341840"/>
    </source>
</evidence>
<dbReference type="PANTHER" id="PTHR31147:SF66">
    <property type="entry name" value="OS05G0315700 PROTEIN"/>
    <property type="match status" value="1"/>
</dbReference>
<reference evidence="3 4" key="1">
    <citation type="journal article" date="2023" name="Plants (Basel)">
        <title>Bridging the Gap: Combining Genomics and Transcriptomics Approaches to Understand Stylosanthes scabra, an Orphan Legume from the Brazilian Caatinga.</title>
        <authorList>
            <person name="Ferreira-Neto J.R.C."/>
            <person name="da Silva M.D."/>
            <person name="Binneck E."/>
            <person name="de Melo N.F."/>
            <person name="da Silva R.H."/>
            <person name="de Melo A.L.T.M."/>
            <person name="Pandolfi V."/>
            <person name="Bustamante F.O."/>
            <person name="Brasileiro-Vidal A.C."/>
            <person name="Benko-Iseppon A.M."/>
        </authorList>
    </citation>
    <scope>NUCLEOTIDE SEQUENCE [LARGE SCALE GENOMIC DNA]</scope>
    <source>
        <tissue evidence="3">Leaves</tissue>
    </source>
</reference>
<keyword evidence="2" id="KW-0808">Transferase</keyword>
<name>A0ABU6T615_9FABA</name>
<dbReference type="InterPro" id="IPR050898">
    <property type="entry name" value="Plant_acyltransferase"/>
</dbReference>
<dbReference type="Proteomes" id="UP001341840">
    <property type="component" value="Unassembled WGS sequence"/>
</dbReference>
<comment type="caution">
    <text evidence="3">The sequence shown here is derived from an EMBL/GenBank/DDBJ whole genome shotgun (WGS) entry which is preliminary data.</text>
</comment>
<gene>
    <name evidence="3" type="ORF">PIB30_013060</name>
</gene>
<organism evidence="3 4">
    <name type="scientific">Stylosanthes scabra</name>
    <dbReference type="NCBI Taxonomy" id="79078"/>
    <lineage>
        <taxon>Eukaryota</taxon>
        <taxon>Viridiplantae</taxon>
        <taxon>Streptophyta</taxon>
        <taxon>Embryophyta</taxon>
        <taxon>Tracheophyta</taxon>
        <taxon>Spermatophyta</taxon>
        <taxon>Magnoliopsida</taxon>
        <taxon>eudicotyledons</taxon>
        <taxon>Gunneridae</taxon>
        <taxon>Pentapetalae</taxon>
        <taxon>rosids</taxon>
        <taxon>fabids</taxon>
        <taxon>Fabales</taxon>
        <taxon>Fabaceae</taxon>
        <taxon>Papilionoideae</taxon>
        <taxon>50 kb inversion clade</taxon>
        <taxon>dalbergioids sensu lato</taxon>
        <taxon>Dalbergieae</taxon>
        <taxon>Pterocarpus clade</taxon>
        <taxon>Stylosanthes</taxon>
    </lineage>
</organism>
<evidence type="ECO:0000256" key="1">
    <source>
        <dbReference type="ARBA" id="ARBA00009861"/>
    </source>
</evidence>
<proteinExistence type="inferred from homology"/>